<gene>
    <name evidence="1" type="ORF">NCAST_20_01330</name>
</gene>
<organism evidence="1 2">
    <name type="scientific">Nocardia asteroides NBRC 15531</name>
    <dbReference type="NCBI Taxonomy" id="1110697"/>
    <lineage>
        <taxon>Bacteria</taxon>
        <taxon>Bacillati</taxon>
        <taxon>Actinomycetota</taxon>
        <taxon>Actinomycetes</taxon>
        <taxon>Mycobacteriales</taxon>
        <taxon>Nocardiaceae</taxon>
        <taxon>Nocardia</taxon>
    </lineage>
</organism>
<dbReference type="eggNOG" id="COG4683">
    <property type="taxonomic scope" value="Bacteria"/>
</dbReference>
<dbReference type="STRING" id="1824.SAMN05444423_101865"/>
<dbReference type="AlphaFoldDB" id="U5E872"/>
<comment type="caution">
    <text evidence="1">The sequence shown here is derived from an EMBL/GenBank/DDBJ whole genome shotgun (WGS) entry which is preliminary data.</text>
</comment>
<dbReference type="EMBL" id="BAFO02000020">
    <property type="protein sequence ID" value="GAD83565.1"/>
    <property type="molecule type" value="Genomic_DNA"/>
</dbReference>
<evidence type="ECO:0000313" key="2">
    <source>
        <dbReference type="Proteomes" id="UP000017048"/>
    </source>
</evidence>
<dbReference type="Proteomes" id="UP000017048">
    <property type="component" value="Unassembled WGS sequence"/>
</dbReference>
<reference evidence="1 2" key="1">
    <citation type="journal article" date="2014" name="BMC Genomics">
        <title>Genome based analysis of type-I polyketide synthase and nonribosomal peptide synthetase gene clusters in seven strains of five representative Nocardia species.</title>
        <authorList>
            <person name="Komaki H."/>
            <person name="Ichikawa N."/>
            <person name="Hosoyama A."/>
            <person name="Takahashi-Nakaguchi A."/>
            <person name="Matsuzawa T."/>
            <person name="Suzuki K."/>
            <person name="Fujita N."/>
            <person name="Gonoi T."/>
        </authorList>
    </citation>
    <scope>NUCLEOTIDE SEQUENCE [LARGE SCALE GENOMIC DNA]</scope>
    <source>
        <strain evidence="1 2">NBRC 15531</strain>
    </source>
</reference>
<dbReference type="InterPro" id="IPR009241">
    <property type="entry name" value="HigB-like"/>
</dbReference>
<proteinExistence type="predicted"/>
<keyword evidence="2" id="KW-1185">Reference proteome</keyword>
<accession>U5E872</accession>
<evidence type="ECO:0000313" key="1">
    <source>
        <dbReference type="EMBL" id="GAD83565.1"/>
    </source>
</evidence>
<protein>
    <recommendedName>
        <fullName evidence="3">Toxin-antitoxin system toxin component</fullName>
    </recommendedName>
</protein>
<dbReference type="Pfam" id="PF05973">
    <property type="entry name" value="Gp49"/>
    <property type="match status" value="1"/>
</dbReference>
<sequence>MVILSQVTWEIVLHPEVESWFLAICGTDPETGDLIERAIDHLASEGPSLGRPLVDRIKGSRYHNMKELRPASTGTTEVRILFAFDPARAAAMLVAGDKSNFWQGWYSEAIPLADKRFTEHLEALKEQS</sequence>
<name>U5E872_NOCAS</name>
<evidence type="ECO:0008006" key="3">
    <source>
        <dbReference type="Google" id="ProtNLM"/>
    </source>
</evidence>